<name>A0AAU9SQG6_THLAR</name>
<dbReference type="Proteomes" id="UP000836841">
    <property type="component" value="Chromosome 6"/>
</dbReference>
<protein>
    <submittedName>
        <fullName evidence="1">Uncharacterized protein</fullName>
    </submittedName>
</protein>
<dbReference type="AlphaFoldDB" id="A0AAU9SQG6"/>
<reference evidence="1 2" key="1">
    <citation type="submission" date="2022-03" db="EMBL/GenBank/DDBJ databases">
        <authorList>
            <person name="Nunn A."/>
            <person name="Chopra R."/>
            <person name="Nunn A."/>
            <person name="Contreras Garrido A."/>
        </authorList>
    </citation>
    <scope>NUCLEOTIDE SEQUENCE [LARGE SCALE GENOMIC DNA]</scope>
</reference>
<accession>A0AAU9SQG6</accession>
<organism evidence="1 2">
    <name type="scientific">Thlaspi arvense</name>
    <name type="common">Field penny-cress</name>
    <dbReference type="NCBI Taxonomy" id="13288"/>
    <lineage>
        <taxon>Eukaryota</taxon>
        <taxon>Viridiplantae</taxon>
        <taxon>Streptophyta</taxon>
        <taxon>Embryophyta</taxon>
        <taxon>Tracheophyta</taxon>
        <taxon>Spermatophyta</taxon>
        <taxon>Magnoliopsida</taxon>
        <taxon>eudicotyledons</taxon>
        <taxon>Gunneridae</taxon>
        <taxon>Pentapetalae</taxon>
        <taxon>rosids</taxon>
        <taxon>malvids</taxon>
        <taxon>Brassicales</taxon>
        <taxon>Brassicaceae</taxon>
        <taxon>Thlaspideae</taxon>
        <taxon>Thlaspi</taxon>
    </lineage>
</organism>
<proteinExistence type="predicted"/>
<dbReference type="EMBL" id="OU466862">
    <property type="protein sequence ID" value="CAH2070329.1"/>
    <property type="molecule type" value="Genomic_DNA"/>
</dbReference>
<evidence type="ECO:0000313" key="2">
    <source>
        <dbReference type="Proteomes" id="UP000836841"/>
    </source>
</evidence>
<evidence type="ECO:0000313" key="1">
    <source>
        <dbReference type="EMBL" id="CAH2070329.1"/>
    </source>
</evidence>
<keyword evidence="2" id="KW-1185">Reference proteome</keyword>
<sequence>MSDNVDVDFAIYHSGKFLILDGITFSYDGGETFNDEHSCISDGYNKVLKGMVIAKMLLNDIRRNPTMKPKAMQAAIEEKYN</sequence>
<gene>
    <name evidence="1" type="ORF">TAV2_LOCUS18895</name>
</gene>